<dbReference type="InterPro" id="IPR023343">
    <property type="entry name" value="Penicillin_amidase_dom1"/>
</dbReference>
<dbReference type="SUPFAM" id="SSF56235">
    <property type="entry name" value="N-terminal nucleophile aminohydrolases (Ntn hydrolases)"/>
    <property type="match status" value="1"/>
</dbReference>
<dbReference type="OrthoDB" id="5522621at2"/>
<dbReference type="InterPro" id="IPR029055">
    <property type="entry name" value="Ntn_hydrolases_N"/>
</dbReference>
<name>Q08TJ2_STIAD</name>
<dbReference type="STRING" id="378806.STAUR_4198"/>
<keyword evidence="7" id="KW-1185">Reference proteome</keyword>
<evidence type="ECO:0000313" key="8">
    <source>
        <dbReference type="Proteomes" id="UP000032702"/>
    </source>
</evidence>
<dbReference type="KEGG" id="sur:STAUR_4198"/>
<dbReference type="GO" id="GO:0017000">
    <property type="term" value="P:antibiotic biosynthetic process"/>
    <property type="evidence" value="ECO:0007669"/>
    <property type="project" value="InterPro"/>
</dbReference>
<proteinExistence type="inferred from homology"/>
<dbReference type="AlphaFoldDB" id="Q08TJ2"/>
<dbReference type="PATRIC" id="fig|378806.16.peg.2688"/>
<dbReference type="InterPro" id="IPR043146">
    <property type="entry name" value="Penicillin_amidase_N_B-knob"/>
</dbReference>
<organism evidence="6 8">
    <name type="scientific">Stigmatella aurantiaca (strain DW4/3-1)</name>
    <dbReference type="NCBI Taxonomy" id="378806"/>
    <lineage>
        <taxon>Bacteria</taxon>
        <taxon>Pseudomonadati</taxon>
        <taxon>Myxococcota</taxon>
        <taxon>Myxococcia</taxon>
        <taxon>Myxococcales</taxon>
        <taxon>Cystobacterineae</taxon>
        <taxon>Archangiaceae</taxon>
        <taxon>Stigmatella</taxon>
    </lineage>
</organism>
<evidence type="ECO:0000313" key="6">
    <source>
        <dbReference type="EMBL" id="EAU63801.1"/>
    </source>
</evidence>
<dbReference type="Gene3D" id="1.10.1400.10">
    <property type="match status" value="1"/>
</dbReference>
<dbReference type="HOGENOM" id="CLU_017615_0_0_7"/>
<dbReference type="Gene3D" id="1.10.439.10">
    <property type="entry name" value="Penicillin Amidohydrolase, domain 1"/>
    <property type="match status" value="1"/>
</dbReference>
<dbReference type="GO" id="GO:0016811">
    <property type="term" value="F:hydrolase activity, acting on carbon-nitrogen (but not peptide) bonds, in linear amides"/>
    <property type="evidence" value="ECO:0007669"/>
    <property type="project" value="InterPro"/>
</dbReference>
<dbReference type="EC" id="3.5.1.-" evidence="6"/>
<dbReference type="EMBL" id="AAMD01000145">
    <property type="protein sequence ID" value="EAU63801.1"/>
    <property type="molecule type" value="Genomic_DNA"/>
</dbReference>
<dbReference type="MEROPS" id="S45.004"/>
<dbReference type="PANTHER" id="PTHR34218">
    <property type="entry name" value="PEPTIDASE S45 PENICILLIN AMIDASE"/>
    <property type="match status" value="1"/>
</dbReference>
<accession>Q08TJ2</accession>
<comment type="similarity">
    <text evidence="1">Belongs to the peptidase S45 family.</text>
</comment>
<keyword evidence="3 6" id="KW-0378">Hydrolase</keyword>
<evidence type="ECO:0000313" key="7">
    <source>
        <dbReference type="Proteomes" id="UP000001351"/>
    </source>
</evidence>
<evidence type="ECO:0000256" key="4">
    <source>
        <dbReference type="ARBA" id="ARBA00023145"/>
    </source>
</evidence>
<reference evidence="6 8" key="1">
    <citation type="submission" date="2006-04" db="EMBL/GenBank/DDBJ databases">
        <authorList>
            <person name="Nierman W.C."/>
        </authorList>
    </citation>
    <scope>NUCLEOTIDE SEQUENCE [LARGE SCALE GENOMIC DNA]</scope>
    <source>
        <strain evidence="6 8">DW4/3-1</strain>
    </source>
</reference>
<evidence type="ECO:0000256" key="3">
    <source>
        <dbReference type="ARBA" id="ARBA00022801"/>
    </source>
</evidence>
<dbReference type="Proteomes" id="UP000001351">
    <property type="component" value="Chromosome"/>
</dbReference>
<dbReference type="Pfam" id="PF01804">
    <property type="entry name" value="Penicil_amidase"/>
    <property type="match status" value="1"/>
</dbReference>
<keyword evidence="2" id="KW-0732">Signal</keyword>
<dbReference type="Gene3D" id="2.30.120.10">
    <property type="match status" value="1"/>
</dbReference>
<dbReference type="Gene3D" id="3.60.20.10">
    <property type="entry name" value="Glutamine Phosphoribosylpyrophosphate, subunit 1, domain 1"/>
    <property type="match status" value="1"/>
</dbReference>
<keyword evidence="4" id="KW-0865">Zymogen</keyword>
<dbReference type="InterPro" id="IPR043147">
    <property type="entry name" value="Penicillin_amidase_A-knob"/>
</dbReference>
<dbReference type="Proteomes" id="UP000032702">
    <property type="component" value="Unassembled WGS sequence"/>
</dbReference>
<dbReference type="InterPro" id="IPR002692">
    <property type="entry name" value="S45"/>
</dbReference>
<dbReference type="eggNOG" id="COG2366">
    <property type="taxonomic scope" value="Bacteria"/>
</dbReference>
<reference evidence="5 7" key="2">
    <citation type="journal article" date="2011" name="Mol. Biol. Evol.">
        <title>Comparative genomic analysis of fruiting body formation in Myxococcales.</title>
        <authorList>
            <person name="Huntley S."/>
            <person name="Hamann N."/>
            <person name="Wegener-Feldbrugge S."/>
            <person name="Treuner-Lange A."/>
            <person name="Kube M."/>
            <person name="Reinhardt R."/>
            <person name="Klages S."/>
            <person name="Muller R."/>
            <person name="Ronning C.M."/>
            <person name="Nierman W.C."/>
            <person name="Sogaard-Andersen L."/>
        </authorList>
    </citation>
    <scope>NUCLEOTIDE SEQUENCE [LARGE SCALE GENOMIC DNA]</scope>
    <source>
        <strain evidence="5 7">DW4/3-1</strain>
    </source>
</reference>
<dbReference type="EMBL" id="CP002271">
    <property type="protein sequence ID" value="ADO71980.1"/>
    <property type="molecule type" value="Genomic_DNA"/>
</dbReference>
<evidence type="ECO:0000256" key="1">
    <source>
        <dbReference type="ARBA" id="ARBA00006586"/>
    </source>
</evidence>
<gene>
    <name evidence="5" type="ordered locus">STAUR_4198</name>
    <name evidence="6" type="ORF">STIAU_6396</name>
</gene>
<protein>
    <submittedName>
        <fullName evidence="6">Aculeacin A acylase</fullName>
        <ecNumber evidence="6">3.5.1.-</ecNumber>
    </submittedName>
    <submittedName>
        <fullName evidence="5">Penicillin acylase family protein</fullName>
    </submittedName>
</protein>
<dbReference type="PANTHER" id="PTHR34218:SF3">
    <property type="entry name" value="ACYL-HOMOSERINE LACTONE ACYLASE PVDQ"/>
    <property type="match status" value="1"/>
</dbReference>
<sequence length="795" mass="85125">MIALAGCGEEDSFLEPSAHRYEAEIRYTPYGIPHIQAKNLRGAGFGQGYALARDHACTLVDQIIKVRGERARYHGPGLNDAYVSSDFAYRALGLVELAQASIYRQPAAVQELMGGFVTGFNRFLSEPEAEGLPCAKQPWLGPLSLVDLMAYHRSLAMQFGSGRLLGAIAAAQPPTAQGIQWEPVESPFVEAPPASLGSNGWALGAERTAGGRGMLLANPHFPWDGELRLWESHLTVPGQLDVYGASLLGVPGVLIGFNQNVAWTHTVSSAGARLTAYVLKLVPGKPTSYLFDGTERQMSSSTLSIQVLQADGSLQSVTRTYYSSHYGPIISLPGAGWTADQAFTFRDANFYNETLIAQFLGMNTARSMKEFQDVFDTVQGIPWVHTMASDRDGNVWYTDAAATANVGTATLLNWQKGLSDASSLQATLLRSGLILLDGSTSRDEWVPAQGARIPGLTSPAMAPRLGRRDVVFNSNDSHWLPHPSAVLEGFSPLQGAERTARSVRTRMNAHMLEEVREGGASGADGRFTLEELQTAVFSNRSFTAEMLRESVVQRCQLHPEGTVQGQKVALAQACAVLASWDGRFDAGLAGPAVWREFIAGFPSTALTSAGPLFSTPFSATAPVSTPSTLVPAPASDPDPVLNALASAVLTLQRAGIAVETPLGQVQFAPRLSQRIPLSGGLEQDGVLNLVNYNNSLNSSTEPPTPRGTVLNSRTALTADGYVINSGSSFVLALEFLDEGVRARALLTYGETGNPASPGFRDQLPLYSALEWRPVAFSPQEIASEQGGSPLFLTQD</sequence>
<evidence type="ECO:0000313" key="5">
    <source>
        <dbReference type="EMBL" id="ADO71980.1"/>
    </source>
</evidence>
<evidence type="ECO:0000256" key="2">
    <source>
        <dbReference type="ARBA" id="ARBA00022729"/>
    </source>
</evidence>